<evidence type="ECO:0000256" key="2">
    <source>
        <dbReference type="ARBA" id="ARBA00022729"/>
    </source>
</evidence>
<dbReference type="EMBL" id="KB097783">
    <property type="protein sequence ID" value="ESN89991.1"/>
    <property type="molecule type" value="Genomic_DNA"/>
</dbReference>
<dbReference type="PANTHER" id="PTHR11304:SF29">
    <property type="entry name" value="EPHRIN"/>
    <property type="match status" value="1"/>
</dbReference>
<dbReference type="PANTHER" id="PTHR11304">
    <property type="entry name" value="EPHRIN"/>
    <property type="match status" value="1"/>
</dbReference>
<dbReference type="GO" id="GO:0046875">
    <property type="term" value="F:ephrin receptor binding"/>
    <property type="evidence" value="ECO:0000318"/>
    <property type="project" value="GO_Central"/>
</dbReference>
<dbReference type="InterPro" id="IPR031328">
    <property type="entry name" value="Ephrin"/>
</dbReference>
<keyword evidence="12" id="KW-1185">Reference proteome</keyword>
<organism evidence="11 12">
    <name type="scientific">Helobdella robusta</name>
    <name type="common">Californian leech</name>
    <dbReference type="NCBI Taxonomy" id="6412"/>
    <lineage>
        <taxon>Eukaryota</taxon>
        <taxon>Metazoa</taxon>
        <taxon>Spiralia</taxon>
        <taxon>Lophotrochozoa</taxon>
        <taxon>Annelida</taxon>
        <taxon>Clitellata</taxon>
        <taxon>Hirudinea</taxon>
        <taxon>Rhynchobdellida</taxon>
        <taxon>Glossiphoniidae</taxon>
        <taxon>Helobdella</taxon>
    </lineage>
</organism>
<gene>
    <name evidence="11" type="primary">20213117</name>
    <name evidence="10" type="ORF">HELRODRAFT_194703</name>
</gene>
<sequence>MLILLTPKMYQLNVLRVQREMSSLKIRQLNLIIFIIISFQMTYLTFKWTERGGHTMEVRLFDQVDFICPYYDDNLKSDQKRFERYIIYQVDEKSYTTCHADGAVLILNCSSPFVKKRFTLLFETFLAIPNVPEFVAGGKYFFLSTPADANKNKSGHNSKEACRENMKIIVTVCCSTTTNTATITTTASTAVIITTASAAATITTATSTTTTFDFASNNAMYNKFKRTNASSLLLASYGKVLNQELLINHAIPALHPLHHPPTSLNPPLNCSSSDPFLNI</sequence>
<evidence type="ECO:0000256" key="4">
    <source>
        <dbReference type="ARBA" id="ARBA00023157"/>
    </source>
</evidence>
<reference evidence="10 12" key="2">
    <citation type="journal article" date="2013" name="Nature">
        <title>Insights into bilaterian evolution from three spiralian genomes.</title>
        <authorList>
            <person name="Simakov O."/>
            <person name="Marletaz F."/>
            <person name="Cho S.J."/>
            <person name="Edsinger-Gonzales E."/>
            <person name="Havlak P."/>
            <person name="Hellsten U."/>
            <person name="Kuo D.H."/>
            <person name="Larsson T."/>
            <person name="Lv J."/>
            <person name="Arendt D."/>
            <person name="Savage R."/>
            <person name="Osoegawa K."/>
            <person name="de Jong P."/>
            <person name="Grimwood J."/>
            <person name="Chapman J.A."/>
            <person name="Shapiro H."/>
            <person name="Aerts A."/>
            <person name="Otillar R.P."/>
            <person name="Terry A.Y."/>
            <person name="Boore J.L."/>
            <person name="Grigoriev I.V."/>
            <person name="Lindberg D.R."/>
            <person name="Seaver E.C."/>
            <person name="Weisblat D.A."/>
            <person name="Putnam N.H."/>
            <person name="Rokhsar D.S."/>
        </authorList>
    </citation>
    <scope>NUCLEOTIDE SEQUENCE</scope>
</reference>
<dbReference type="InterPro" id="IPR001799">
    <property type="entry name" value="Ephrin_RBD"/>
</dbReference>
<dbReference type="SUPFAM" id="SSF49503">
    <property type="entry name" value="Cupredoxins"/>
    <property type="match status" value="1"/>
</dbReference>
<keyword evidence="3 7" id="KW-0472">Membrane</keyword>
<dbReference type="eggNOG" id="KOG3858">
    <property type="taxonomic scope" value="Eukaryota"/>
</dbReference>
<dbReference type="PRINTS" id="PR01347">
    <property type="entry name" value="EPHRIN"/>
</dbReference>
<dbReference type="EnsemblMetazoa" id="HelroT194703">
    <property type="protein sequence ID" value="HelroP194703"/>
    <property type="gene ID" value="HelroG194703"/>
</dbReference>
<comment type="similarity">
    <text evidence="6 7">Belongs to the ephrin family.</text>
</comment>
<feature type="domain" description="Ephrin RBD" evidence="9">
    <location>
        <begin position="32"/>
        <end position="168"/>
    </location>
</feature>
<reference evidence="12" key="1">
    <citation type="submission" date="2012-12" db="EMBL/GenBank/DDBJ databases">
        <authorList>
            <person name="Hellsten U."/>
            <person name="Grimwood J."/>
            <person name="Chapman J.A."/>
            <person name="Shapiro H."/>
            <person name="Aerts A."/>
            <person name="Otillar R.P."/>
            <person name="Terry A.Y."/>
            <person name="Boore J.L."/>
            <person name="Simakov O."/>
            <person name="Marletaz F."/>
            <person name="Cho S.-J."/>
            <person name="Edsinger-Gonzales E."/>
            <person name="Havlak P."/>
            <person name="Kuo D.-H."/>
            <person name="Larsson T."/>
            <person name="Lv J."/>
            <person name="Arendt D."/>
            <person name="Savage R."/>
            <person name="Osoegawa K."/>
            <person name="de Jong P."/>
            <person name="Lindberg D.R."/>
            <person name="Seaver E.C."/>
            <person name="Weisblat D.A."/>
            <person name="Putnam N.H."/>
            <person name="Grigoriev I.V."/>
            <person name="Rokhsar D.S."/>
        </authorList>
    </citation>
    <scope>NUCLEOTIDE SEQUENCE</scope>
</reference>
<evidence type="ECO:0000259" key="9">
    <source>
        <dbReference type="PROSITE" id="PS51551"/>
    </source>
</evidence>
<name>T1FWC1_HELRO</name>
<evidence type="ECO:0000256" key="3">
    <source>
        <dbReference type="ARBA" id="ARBA00023136"/>
    </source>
</evidence>
<reference evidence="11" key="3">
    <citation type="submission" date="2015-06" db="UniProtKB">
        <authorList>
            <consortium name="EnsemblMetazoa"/>
        </authorList>
    </citation>
    <scope>IDENTIFICATION</scope>
</reference>
<evidence type="ECO:0000256" key="5">
    <source>
        <dbReference type="ARBA" id="ARBA00023180"/>
    </source>
</evidence>
<keyword evidence="2" id="KW-0732">Signal</keyword>
<dbReference type="GO" id="GO:0048013">
    <property type="term" value="P:ephrin receptor signaling pathway"/>
    <property type="evidence" value="ECO:0000318"/>
    <property type="project" value="GO_Central"/>
</dbReference>
<feature type="transmembrane region" description="Helical" evidence="8">
    <location>
        <begin position="29"/>
        <end position="46"/>
    </location>
</feature>
<dbReference type="STRING" id="6412.T1FWC1"/>
<dbReference type="InterPro" id="IPR008972">
    <property type="entry name" value="Cupredoxin"/>
</dbReference>
<evidence type="ECO:0000256" key="1">
    <source>
        <dbReference type="ARBA" id="ARBA00004370"/>
    </source>
</evidence>
<comment type="subcellular location">
    <subcellularLocation>
        <location evidence="1">Membrane</location>
    </subcellularLocation>
</comment>
<evidence type="ECO:0000313" key="10">
    <source>
        <dbReference type="EMBL" id="ESN89991.1"/>
    </source>
</evidence>
<dbReference type="Pfam" id="PF00812">
    <property type="entry name" value="Ephrin"/>
    <property type="match status" value="1"/>
</dbReference>
<dbReference type="PROSITE" id="PS51551">
    <property type="entry name" value="EPHRIN_RBD_2"/>
    <property type="match status" value="1"/>
</dbReference>
<keyword evidence="8" id="KW-0812">Transmembrane</keyword>
<dbReference type="GO" id="GO:0005886">
    <property type="term" value="C:plasma membrane"/>
    <property type="evidence" value="ECO:0000318"/>
    <property type="project" value="GO_Central"/>
</dbReference>
<proteinExistence type="inferred from homology"/>
<dbReference type="EMBL" id="AMQM01008456">
    <property type="status" value="NOT_ANNOTATED_CDS"/>
    <property type="molecule type" value="Genomic_DNA"/>
</dbReference>
<evidence type="ECO:0000313" key="12">
    <source>
        <dbReference type="Proteomes" id="UP000015101"/>
    </source>
</evidence>
<dbReference type="Gene3D" id="2.60.40.420">
    <property type="entry name" value="Cupredoxins - blue copper proteins"/>
    <property type="match status" value="1"/>
</dbReference>
<comment type="caution">
    <text evidence="6">Lacks conserved residue(s) required for the propagation of feature annotation.</text>
</comment>
<dbReference type="CTD" id="20213117"/>
<dbReference type="OrthoDB" id="6250301at2759"/>
<dbReference type="KEGG" id="hro:HELRODRAFT_194703"/>
<evidence type="ECO:0000313" key="11">
    <source>
        <dbReference type="EnsemblMetazoa" id="HelroP194703"/>
    </source>
</evidence>
<dbReference type="GeneID" id="20213117"/>
<protein>
    <recommendedName>
        <fullName evidence="9">Ephrin RBD domain-containing protein</fullName>
    </recommendedName>
</protein>
<accession>T1FWC1</accession>
<evidence type="ECO:0000256" key="6">
    <source>
        <dbReference type="PROSITE-ProRule" id="PRU00884"/>
    </source>
</evidence>
<dbReference type="RefSeq" id="XP_009031859.1">
    <property type="nucleotide sequence ID" value="XM_009033611.1"/>
</dbReference>
<keyword evidence="5" id="KW-0325">Glycoprotein</keyword>
<dbReference type="HOGENOM" id="CLU_998465_0_0_1"/>
<dbReference type="InParanoid" id="T1FWC1"/>
<dbReference type="GO" id="GO:0007411">
    <property type="term" value="P:axon guidance"/>
    <property type="evidence" value="ECO:0000318"/>
    <property type="project" value="GO_Central"/>
</dbReference>
<dbReference type="AlphaFoldDB" id="T1FWC1"/>
<keyword evidence="4" id="KW-1015">Disulfide bond</keyword>
<dbReference type="Proteomes" id="UP000015101">
    <property type="component" value="Unassembled WGS sequence"/>
</dbReference>
<keyword evidence="8" id="KW-1133">Transmembrane helix</keyword>
<evidence type="ECO:0000256" key="8">
    <source>
        <dbReference type="SAM" id="Phobius"/>
    </source>
</evidence>
<evidence type="ECO:0000256" key="7">
    <source>
        <dbReference type="RuleBase" id="RU004375"/>
    </source>
</evidence>